<sequence length="252" mass="26934">MTSTYGPATPFVHLFLRAAWQRTGPGLVQVLADSPPGRVLDLGSGTGAALPWIAAAAPGRDLLAVEPEEGLRAVLLALVAGDDGLRPRVTVLDGTFPRDPLPTDLAAVVVGNALGHFDPAQRDEFWRQCAQVLPAGGRVLVDVAAHEDPSPSPEAPGAVPVQVGRRRYEAWATCDVTGLQTVRWRMRYQVLEPTTGADGGDRVIEERVASYDWWVVGPRRVRTEAAAHGLVPAAPAAPEGCLLLEKGRRARR</sequence>
<dbReference type="Proteomes" id="UP001566476">
    <property type="component" value="Unassembled WGS sequence"/>
</dbReference>
<dbReference type="CDD" id="cd02440">
    <property type="entry name" value="AdoMet_MTases"/>
    <property type="match status" value="1"/>
</dbReference>
<protein>
    <submittedName>
        <fullName evidence="2">Trans-aconitate 2-methyltransferase</fullName>
    </submittedName>
</protein>
<dbReference type="Pfam" id="PF13649">
    <property type="entry name" value="Methyltransf_25"/>
    <property type="match status" value="1"/>
</dbReference>
<proteinExistence type="predicted"/>
<dbReference type="Gene3D" id="3.40.50.150">
    <property type="entry name" value="Vaccinia Virus protein VP39"/>
    <property type="match status" value="1"/>
</dbReference>
<dbReference type="InterPro" id="IPR029063">
    <property type="entry name" value="SAM-dependent_MTases_sf"/>
</dbReference>
<evidence type="ECO:0000259" key="1">
    <source>
        <dbReference type="Pfam" id="PF13649"/>
    </source>
</evidence>
<dbReference type="SUPFAM" id="SSF53335">
    <property type="entry name" value="S-adenosyl-L-methionine-dependent methyltransferases"/>
    <property type="match status" value="1"/>
</dbReference>
<reference evidence="2 3" key="1">
    <citation type="submission" date="2024-07" db="EMBL/GenBank/DDBJ databases">
        <authorList>
            <person name="Thanompreechachai J."/>
            <person name="Duangmal K."/>
        </authorList>
    </citation>
    <scope>NUCLEOTIDE SEQUENCE [LARGE SCALE GENOMIC DNA]</scope>
    <source>
        <strain evidence="2 3">TBRC 1896</strain>
    </source>
</reference>
<gene>
    <name evidence="2" type="ORF">AB2L28_07460</name>
</gene>
<dbReference type="EMBL" id="JBGGTQ010000003">
    <property type="protein sequence ID" value="MEZ0492072.1"/>
    <property type="molecule type" value="Genomic_DNA"/>
</dbReference>
<dbReference type="InterPro" id="IPR041698">
    <property type="entry name" value="Methyltransf_25"/>
</dbReference>
<comment type="caution">
    <text evidence="2">The sequence shown here is derived from an EMBL/GenBank/DDBJ whole genome shotgun (WGS) entry which is preliminary data.</text>
</comment>
<accession>A0ABV4I4D9</accession>
<feature type="domain" description="Methyltransferase" evidence="1">
    <location>
        <begin position="39"/>
        <end position="137"/>
    </location>
</feature>
<evidence type="ECO:0000313" key="3">
    <source>
        <dbReference type="Proteomes" id="UP001566476"/>
    </source>
</evidence>
<keyword evidence="3" id="KW-1185">Reference proteome</keyword>
<name>A0ABV4I4D9_9ACTN</name>
<organism evidence="2 3">
    <name type="scientific">Kineococcus mangrovi</name>
    <dbReference type="NCBI Taxonomy" id="1660183"/>
    <lineage>
        <taxon>Bacteria</taxon>
        <taxon>Bacillati</taxon>
        <taxon>Actinomycetota</taxon>
        <taxon>Actinomycetes</taxon>
        <taxon>Kineosporiales</taxon>
        <taxon>Kineosporiaceae</taxon>
        <taxon>Kineococcus</taxon>
    </lineage>
</organism>
<dbReference type="RefSeq" id="WP_370718120.1">
    <property type="nucleotide sequence ID" value="NZ_JBGGTQ010000003.1"/>
</dbReference>
<evidence type="ECO:0000313" key="2">
    <source>
        <dbReference type="EMBL" id="MEZ0492072.1"/>
    </source>
</evidence>